<evidence type="ECO:0000256" key="2">
    <source>
        <dbReference type="SAM" id="MobiDB-lite"/>
    </source>
</evidence>
<dbReference type="InterPro" id="IPR019674">
    <property type="entry name" value="Lipoprotein_LpqN/LpqT-like"/>
</dbReference>
<proteinExistence type="predicted"/>
<dbReference type="Gene3D" id="3.40.1000.10">
    <property type="entry name" value="Mog1/PsbP, alpha/beta/alpha sandwich"/>
    <property type="match status" value="1"/>
</dbReference>
<reference evidence="5" key="1">
    <citation type="submission" date="2019-09" db="EMBL/GenBank/DDBJ databases">
        <title>Mumia zhuanghuii sp. nov. isolated from the intestinal contents of plateau pika (Ochotona curzoniae) in the Qinghai-Tibet plateau of China.</title>
        <authorList>
            <person name="Tian Z."/>
        </authorList>
    </citation>
    <scope>NUCLEOTIDE SEQUENCE [LARGE SCALE GENOMIC DNA]</scope>
    <source>
        <strain evidence="5">DSM 25564</strain>
    </source>
</reference>
<dbReference type="Pfam" id="PF10738">
    <property type="entry name" value="Lpp-LpqN"/>
    <property type="match status" value="1"/>
</dbReference>
<sequence>MTRTGTLSRTSTLSGAALLLSASLLLAGCGGQGDSADPAPSGDAAAPSASAESSSPAASAPAAEPAAGETITGTGYAYVVPEGWAVPDAANVPPQADTFAADLTDLEDGFADNVNVVLSPASGEITPDQVETLGVEELEGTEGASDITVKDRVSVAGDESAHISATFEQQGTTYNVDQFYAVNDDQTYIITFSFSPEVSDADRAAVYESVLVTWSWA</sequence>
<evidence type="ECO:0008006" key="6">
    <source>
        <dbReference type="Google" id="ProtNLM"/>
    </source>
</evidence>
<organism evidence="4 5">
    <name type="scientific">Microbacterium radiodurans</name>
    <dbReference type="NCBI Taxonomy" id="661398"/>
    <lineage>
        <taxon>Bacteria</taxon>
        <taxon>Bacillati</taxon>
        <taxon>Actinomycetota</taxon>
        <taxon>Actinomycetes</taxon>
        <taxon>Micrococcales</taxon>
        <taxon>Microbacteriaceae</taxon>
        <taxon>Microbacterium</taxon>
    </lineage>
</organism>
<comment type="caution">
    <text evidence="4">The sequence shown here is derived from an EMBL/GenBank/DDBJ whole genome shotgun (WGS) entry which is preliminary data.</text>
</comment>
<name>A0A5J5ISP1_9MICO</name>
<feature type="chain" id="PRO_5039180019" description="DUF1795 domain-containing protein" evidence="3">
    <location>
        <begin position="28"/>
        <end position="217"/>
    </location>
</feature>
<evidence type="ECO:0000256" key="3">
    <source>
        <dbReference type="SAM" id="SignalP"/>
    </source>
</evidence>
<keyword evidence="5" id="KW-1185">Reference proteome</keyword>
<evidence type="ECO:0000313" key="4">
    <source>
        <dbReference type="EMBL" id="KAA9089007.1"/>
    </source>
</evidence>
<dbReference type="RefSeq" id="WP_150417628.1">
    <property type="nucleotide sequence ID" value="NZ_VYRZ01000001.1"/>
</dbReference>
<gene>
    <name evidence="4" type="ORF">F6B42_00400</name>
</gene>
<keyword evidence="1 3" id="KW-0732">Signal</keyword>
<feature type="signal peptide" evidence="3">
    <location>
        <begin position="1"/>
        <end position="27"/>
    </location>
</feature>
<accession>A0A5J5ISP1</accession>
<feature type="compositionally biased region" description="Low complexity" evidence="2">
    <location>
        <begin position="34"/>
        <end position="66"/>
    </location>
</feature>
<dbReference type="PROSITE" id="PS51257">
    <property type="entry name" value="PROKAR_LIPOPROTEIN"/>
    <property type="match status" value="1"/>
</dbReference>
<feature type="region of interest" description="Disordered" evidence="2">
    <location>
        <begin position="31"/>
        <end position="66"/>
    </location>
</feature>
<dbReference type="OrthoDB" id="3748104at2"/>
<evidence type="ECO:0000313" key="5">
    <source>
        <dbReference type="Proteomes" id="UP000327039"/>
    </source>
</evidence>
<protein>
    <recommendedName>
        <fullName evidence="6">DUF1795 domain-containing protein</fullName>
    </recommendedName>
</protein>
<dbReference type="EMBL" id="VYRZ01000001">
    <property type="protein sequence ID" value="KAA9089007.1"/>
    <property type="molecule type" value="Genomic_DNA"/>
</dbReference>
<evidence type="ECO:0000256" key="1">
    <source>
        <dbReference type="ARBA" id="ARBA00022729"/>
    </source>
</evidence>
<dbReference type="AlphaFoldDB" id="A0A5J5ISP1"/>
<dbReference type="Proteomes" id="UP000327039">
    <property type="component" value="Unassembled WGS sequence"/>
</dbReference>